<protein>
    <recommendedName>
        <fullName evidence="11">Mannosyltransferase</fullName>
        <ecNumber evidence="11">2.4.1.-</ecNumber>
    </recommendedName>
</protein>
<organism evidence="12 13">
    <name type="scientific">Sphenodon punctatus</name>
    <name type="common">Tuatara</name>
    <name type="synonym">Hatteria punctata</name>
    <dbReference type="NCBI Taxonomy" id="8508"/>
    <lineage>
        <taxon>Eukaryota</taxon>
        <taxon>Metazoa</taxon>
        <taxon>Chordata</taxon>
        <taxon>Craniata</taxon>
        <taxon>Vertebrata</taxon>
        <taxon>Euteleostomi</taxon>
        <taxon>Lepidosauria</taxon>
        <taxon>Sphenodontia</taxon>
        <taxon>Sphenodontidae</taxon>
        <taxon>Sphenodon</taxon>
    </lineage>
</organism>
<feature type="transmembrane region" description="Helical" evidence="11">
    <location>
        <begin position="309"/>
        <end position="332"/>
    </location>
</feature>
<evidence type="ECO:0000256" key="6">
    <source>
        <dbReference type="ARBA" id="ARBA00022692"/>
    </source>
</evidence>
<comment type="similarity">
    <text evidence="10">Belongs to the glycosyltransferase 22 family. PIGZ subfamily.</text>
</comment>
<sequence>MAQRSNCLFAQVNLGNSYSLCHELSMAAKICWGSLALLRIVWCLLPQTGYLHPDEFFQSPEVMAGDILDLEVYHPWEFVSSSPCRTVVFPLITSGVAFWVIKSLQQLGIWPNSINSYTLLVSPRLLLTAFSFTLDYCVFQLSPFWGADQWSALALLAGSYVTLIFYTRTFANTFEGLLFALLLLLVSSREGTCTSAIRQANPVVNSFIGFITVAGFFNRPTFLAFALLPLLYWTGVNATSPQKIKTITNHLLKLVPSAAFTAVIFITADTLYFTSAESATVVTPFNFLNYNLNPHNLAQHGTHPRITHFAVNGVMLFGILHISAISSGLKILKRNIHPFPWIRADNRRPVPVPVPPEGSCMLLAFYFVPLALLSLFNHQEPRFLIPLILPLVLLTAQQNKVLKWKAVIIIFNIFGALLFGCLHQGGLIPCLFHLEQLIHSPKSLHHQAHYTLLFTHTYMPPRFLLNMSKKEALVKLIDVAGAEEKVLCQTLGELAYNVTWEDKETDTERTCHCFVIAPGPMRTTIQKCQFLFKNEILIFPHLTMEDPPQLSFLLSKKWKSELGLYILQIDRKEDSI</sequence>
<dbReference type="Ensembl" id="ENSSPUT00000022932.1">
    <property type="protein sequence ID" value="ENSSPUP00000021515.1"/>
    <property type="gene ID" value="ENSSPUG00000016532.1"/>
</dbReference>
<keyword evidence="9 11" id="KW-0472">Membrane</keyword>
<dbReference type="GO" id="GO:0000026">
    <property type="term" value="F:alpha-1,2-mannosyltransferase activity"/>
    <property type="evidence" value="ECO:0007669"/>
    <property type="project" value="TreeGrafter"/>
</dbReference>
<reference evidence="12" key="1">
    <citation type="submission" date="2025-08" db="UniProtKB">
        <authorList>
            <consortium name="Ensembl"/>
        </authorList>
    </citation>
    <scope>IDENTIFICATION</scope>
</reference>
<evidence type="ECO:0000256" key="3">
    <source>
        <dbReference type="ARBA" id="ARBA00022502"/>
    </source>
</evidence>
<dbReference type="AlphaFoldDB" id="A0A8D0HIV7"/>
<evidence type="ECO:0000256" key="2">
    <source>
        <dbReference type="ARBA" id="ARBA00004687"/>
    </source>
</evidence>
<dbReference type="PANTHER" id="PTHR22760">
    <property type="entry name" value="GLYCOSYLTRANSFERASE"/>
    <property type="match status" value="1"/>
</dbReference>
<feature type="transmembrane region" description="Helical" evidence="11">
    <location>
        <begin position="207"/>
        <end position="234"/>
    </location>
</feature>
<dbReference type="EC" id="2.4.1.-" evidence="11"/>
<proteinExistence type="inferred from homology"/>
<evidence type="ECO:0000256" key="9">
    <source>
        <dbReference type="ARBA" id="ARBA00023136"/>
    </source>
</evidence>
<comment type="subcellular location">
    <subcellularLocation>
        <location evidence="1 11">Endoplasmic reticulum membrane</location>
        <topology evidence="1 11">Multi-pass membrane protein</topology>
    </subcellularLocation>
</comment>
<feature type="transmembrane region" description="Helical" evidence="11">
    <location>
        <begin position="406"/>
        <end position="432"/>
    </location>
</feature>
<dbReference type="PANTHER" id="PTHR22760:SF3">
    <property type="entry name" value="GPI MANNOSYLTRANSFERASE 4"/>
    <property type="match status" value="1"/>
</dbReference>
<evidence type="ECO:0000313" key="13">
    <source>
        <dbReference type="Proteomes" id="UP000694392"/>
    </source>
</evidence>
<keyword evidence="13" id="KW-1185">Reference proteome</keyword>
<keyword evidence="3" id="KW-0337">GPI-anchor biosynthesis</keyword>
<name>A0A8D0HIV7_SPHPU</name>
<keyword evidence="8 11" id="KW-1133">Transmembrane helix</keyword>
<dbReference type="GO" id="GO:0006506">
    <property type="term" value="P:GPI anchor biosynthetic process"/>
    <property type="evidence" value="ECO:0007669"/>
    <property type="project" value="UniProtKB-KW"/>
</dbReference>
<feature type="transmembrane region" description="Helical" evidence="11">
    <location>
        <begin position="165"/>
        <end position="186"/>
    </location>
</feature>
<accession>A0A8D0HIV7</accession>
<evidence type="ECO:0000313" key="12">
    <source>
        <dbReference type="Ensembl" id="ENSSPUP00000021515.1"/>
    </source>
</evidence>
<keyword evidence="7 11" id="KW-0256">Endoplasmic reticulum</keyword>
<evidence type="ECO:0000256" key="5">
    <source>
        <dbReference type="ARBA" id="ARBA00022679"/>
    </source>
</evidence>
<keyword evidence="6 11" id="KW-0812">Transmembrane</keyword>
<keyword evidence="4 11" id="KW-0328">Glycosyltransferase</keyword>
<dbReference type="GeneTree" id="ENSGT00950000183090"/>
<evidence type="ECO:0000256" key="7">
    <source>
        <dbReference type="ARBA" id="ARBA00022824"/>
    </source>
</evidence>
<evidence type="ECO:0000256" key="11">
    <source>
        <dbReference type="RuleBase" id="RU363075"/>
    </source>
</evidence>
<reference evidence="12" key="2">
    <citation type="submission" date="2025-09" db="UniProtKB">
        <authorList>
            <consortium name="Ensembl"/>
        </authorList>
    </citation>
    <scope>IDENTIFICATION</scope>
</reference>
<keyword evidence="5" id="KW-0808">Transferase</keyword>
<evidence type="ECO:0000256" key="1">
    <source>
        <dbReference type="ARBA" id="ARBA00004477"/>
    </source>
</evidence>
<dbReference type="GO" id="GO:0005789">
    <property type="term" value="C:endoplasmic reticulum membrane"/>
    <property type="evidence" value="ECO:0007669"/>
    <property type="project" value="UniProtKB-SubCell"/>
</dbReference>
<dbReference type="InterPro" id="IPR005599">
    <property type="entry name" value="GPI_mannosylTrfase"/>
</dbReference>
<evidence type="ECO:0000256" key="10">
    <source>
        <dbReference type="ARBA" id="ARBA00038466"/>
    </source>
</evidence>
<evidence type="ECO:0000256" key="4">
    <source>
        <dbReference type="ARBA" id="ARBA00022676"/>
    </source>
</evidence>
<feature type="transmembrane region" description="Helical" evidence="11">
    <location>
        <begin position="254"/>
        <end position="273"/>
    </location>
</feature>
<comment type="pathway">
    <text evidence="2">Glycolipid biosynthesis; glycosylphosphatidylinositol-anchor biosynthesis.</text>
</comment>
<dbReference type="Pfam" id="PF03901">
    <property type="entry name" value="Glyco_transf_22"/>
    <property type="match status" value="1"/>
</dbReference>
<evidence type="ECO:0000256" key="8">
    <source>
        <dbReference type="ARBA" id="ARBA00022989"/>
    </source>
</evidence>
<dbReference type="Proteomes" id="UP000694392">
    <property type="component" value="Unplaced"/>
</dbReference>